<dbReference type="Gene3D" id="3.50.50.60">
    <property type="entry name" value="FAD/NAD(P)-binding domain"/>
    <property type="match status" value="1"/>
</dbReference>
<proteinExistence type="predicted"/>
<dbReference type="InterPro" id="IPR036188">
    <property type="entry name" value="FAD/NAD-bd_sf"/>
</dbReference>
<gene>
    <name evidence="7" type="ORF">ACN42_g6457</name>
</gene>
<name>A0A101MHH0_PENFR</name>
<reference evidence="7 8" key="1">
    <citation type="submission" date="2015-10" db="EMBL/GenBank/DDBJ databases">
        <title>Genome sequencing of Penicillium freii.</title>
        <authorList>
            <person name="Nguyen H.D."/>
            <person name="Visagie C.M."/>
            <person name="Seifert K.A."/>
        </authorList>
    </citation>
    <scope>NUCLEOTIDE SEQUENCE [LARGE SCALE GENOMIC DNA]</scope>
    <source>
        <strain evidence="7 8">DAOM 242723</strain>
    </source>
</reference>
<keyword evidence="8" id="KW-1185">Reference proteome</keyword>
<dbReference type="AlphaFoldDB" id="A0A101MHH0"/>
<accession>A0A101MHH0</accession>
<organism evidence="7 8">
    <name type="scientific">Penicillium freii</name>
    <dbReference type="NCBI Taxonomy" id="48697"/>
    <lineage>
        <taxon>Eukaryota</taxon>
        <taxon>Fungi</taxon>
        <taxon>Dikarya</taxon>
        <taxon>Ascomycota</taxon>
        <taxon>Pezizomycotina</taxon>
        <taxon>Eurotiomycetes</taxon>
        <taxon>Eurotiomycetidae</taxon>
        <taxon>Eurotiales</taxon>
        <taxon>Aspergillaceae</taxon>
        <taxon>Penicillium</taxon>
    </lineage>
</organism>
<sequence length="82" mass="8857">MMIYCGEGVDHAIVDARQLADAIKSPTDGHVSFRDAIGAYEKQMRPRAEEPVETSRQAGQNGHCYANVDKEGGVALLGEKPV</sequence>
<keyword evidence="3" id="KW-0274">FAD</keyword>
<feature type="region of interest" description="Disordered" evidence="6">
    <location>
        <begin position="44"/>
        <end position="66"/>
    </location>
</feature>
<evidence type="ECO:0000313" key="7">
    <source>
        <dbReference type="EMBL" id="KUM60671.1"/>
    </source>
</evidence>
<dbReference type="GO" id="GO:0004497">
    <property type="term" value="F:monooxygenase activity"/>
    <property type="evidence" value="ECO:0007669"/>
    <property type="project" value="UniProtKB-KW"/>
</dbReference>
<keyword evidence="2" id="KW-0285">Flavoprotein</keyword>
<protein>
    <recommendedName>
        <fullName evidence="9">FAD-binding domain-containing protein</fullName>
    </recommendedName>
</protein>
<evidence type="ECO:0000313" key="8">
    <source>
        <dbReference type="Proteomes" id="UP000055045"/>
    </source>
</evidence>
<evidence type="ECO:0000256" key="2">
    <source>
        <dbReference type="ARBA" id="ARBA00022630"/>
    </source>
</evidence>
<keyword evidence="5" id="KW-0503">Monooxygenase</keyword>
<dbReference type="PANTHER" id="PTHR47178:SF1">
    <property type="entry name" value="FAD-BINDING DOMAIN-CONTAINING PROTEIN-RELATED"/>
    <property type="match status" value="1"/>
</dbReference>
<comment type="cofactor">
    <cofactor evidence="1">
        <name>FAD</name>
        <dbReference type="ChEBI" id="CHEBI:57692"/>
    </cofactor>
</comment>
<dbReference type="PANTHER" id="PTHR47178">
    <property type="entry name" value="MONOOXYGENASE, FAD-BINDING"/>
    <property type="match status" value="1"/>
</dbReference>
<evidence type="ECO:0000256" key="4">
    <source>
        <dbReference type="ARBA" id="ARBA00023002"/>
    </source>
</evidence>
<dbReference type="SUPFAM" id="SSF51905">
    <property type="entry name" value="FAD/NAD(P)-binding domain"/>
    <property type="match status" value="1"/>
</dbReference>
<dbReference type="STRING" id="48697.A0A101MHH0"/>
<evidence type="ECO:0000256" key="1">
    <source>
        <dbReference type="ARBA" id="ARBA00001974"/>
    </source>
</evidence>
<evidence type="ECO:0000256" key="6">
    <source>
        <dbReference type="SAM" id="MobiDB-lite"/>
    </source>
</evidence>
<evidence type="ECO:0000256" key="5">
    <source>
        <dbReference type="ARBA" id="ARBA00023033"/>
    </source>
</evidence>
<evidence type="ECO:0000256" key="3">
    <source>
        <dbReference type="ARBA" id="ARBA00022827"/>
    </source>
</evidence>
<keyword evidence="4" id="KW-0560">Oxidoreductase</keyword>
<dbReference type="EMBL" id="LLXE01000165">
    <property type="protein sequence ID" value="KUM60671.1"/>
    <property type="molecule type" value="Genomic_DNA"/>
</dbReference>
<comment type="caution">
    <text evidence="7">The sequence shown here is derived from an EMBL/GenBank/DDBJ whole genome shotgun (WGS) entry which is preliminary data.</text>
</comment>
<evidence type="ECO:0008006" key="9">
    <source>
        <dbReference type="Google" id="ProtNLM"/>
    </source>
</evidence>
<dbReference type="Proteomes" id="UP000055045">
    <property type="component" value="Unassembled WGS sequence"/>
</dbReference>